<evidence type="ECO:0000313" key="1">
    <source>
        <dbReference type="EMBL" id="KAJ1519541.1"/>
    </source>
</evidence>
<dbReference type="EMBL" id="JAPTSV010000016">
    <property type="protein sequence ID" value="KAJ1519541.1"/>
    <property type="molecule type" value="Genomic_DNA"/>
</dbReference>
<accession>A0AAV7X4X3</accession>
<organism evidence="1 2">
    <name type="scientific">Megalurothrips usitatus</name>
    <name type="common">bean blossom thrips</name>
    <dbReference type="NCBI Taxonomy" id="439358"/>
    <lineage>
        <taxon>Eukaryota</taxon>
        <taxon>Metazoa</taxon>
        <taxon>Ecdysozoa</taxon>
        <taxon>Arthropoda</taxon>
        <taxon>Hexapoda</taxon>
        <taxon>Insecta</taxon>
        <taxon>Pterygota</taxon>
        <taxon>Neoptera</taxon>
        <taxon>Paraneoptera</taxon>
        <taxon>Thysanoptera</taxon>
        <taxon>Terebrantia</taxon>
        <taxon>Thripoidea</taxon>
        <taxon>Thripidae</taxon>
        <taxon>Megalurothrips</taxon>
    </lineage>
</organism>
<dbReference type="Proteomes" id="UP001075354">
    <property type="component" value="Chromosome 16"/>
</dbReference>
<protein>
    <submittedName>
        <fullName evidence="1">Uncharacterized protein</fullName>
    </submittedName>
</protein>
<dbReference type="Gene3D" id="6.10.250.980">
    <property type="match status" value="1"/>
</dbReference>
<evidence type="ECO:0000313" key="2">
    <source>
        <dbReference type="Proteomes" id="UP001075354"/>
    </source>
</evidence>
<keyword evidence="2" id="KW-1185">Reference proteome</keyword>
<gene>
    <name evidence="1" type="ORF">ONE63_004821</name>
</gene>
<reference evidence="1" key="1">
    <citation type="submission" date="2022-12" db="EMBL/GenBank/DDBJ databases">
        <title>Chromosome-level genome assembly of the bean flower thrips Megalurothrips usitatus.</title>
        <authorList>
            <person name="Ma L."/>
            <person name="Liu Q."/>
            <person name="Li H."/>
            <person name="Cai W."/>
        </authorList>
    </citation>
    <scope>NUCLEOTIDE SEQUENCE</scope>
    <source>
        <strain evidence="1">Cailab_2022a</strain>
    </source>
</reference>
<sequence length="200" mass="21124">MQWTGFPAPVEPLVPAALPTTTVDQVVMVPRFEASCTAGCASVKTGAPHRESNPGQAEDAVLQALAPMDRSQLYELIPGWSEDRGEECDEDGEEEYEDGDDDMDVWEAAVEDPVVRGAADPVVDASYRACITEAERYLVQCEGFDAQGSVVRGLRQHLHLARVEAAGGGGGGRAAEAAAARGLPVGRQLPAAVRGHSQPS</sequence>
<proteinExistence type="predicted"/>
<comment type="caution">
    <text evidence="1">The sequence shown here is derived from an EMBL/GenBank/DDBJ whole genome shotgun (WGS) entry which is preliminary data.</text>
</comment>
<dbReference type="SUPFAM" id="SSF158457">
    <property type="entry name" value="Orange domain-like"/>
    <property type="match status" value="1"/>
</dbReference>
<name>A0AAV7X4X3_9NEOP</name>
<dbReference type="AlphaFoldDB" id="A0AAV7X4X3"/>